<dbReference type="InterPro" id="IPR019422">
    <property type="entry name" value="7TM_GPCR_serpentine_rcpt_Srh"/>
</dbReference>
<protein>
    <submittedName>
        <fullName evidence="3">G_PROTEIN_RECEP_F1_2 domain-containing protein</fullName>
    </submittedName>
</protein>
<accession>A0A0N5BVW3</accession>
<dbReference type="AlphaFoldDB" id="A0A0N5BVW3"/>
<dbReference type="WBParaSite" id="SPAL_0000996900.1">
    <property type="protein sequence ID" value="SPAL_0000996900.1"/>
    <property type="gene ID" value="SPAL_0000996900"/>
</dbReference>
<reference evidence="3" key="1">
    <citation type="submission" date="2017-02" db="UniProtKB">
        <authorList>
            <consortium name="WormBaseParasite"/>
        </authorList>
    </citation>
    <scope>IDENTIFICATION</scope>
</reference>
<feature type="transmembrane region" description="Helical" evidence="1">
    <location>
        <begin position="62"/>
        <end position="83"/>
    </location>
</feature>
<keyword evidence="1" id="KW-0472">Membrane</keyword>
<evidence type="ECO:0000313" key="3">
    <source>
        <dbReference type="WBParaSite" id="SPAL_0000996900.1"/>
    </source>
</evidence>
<evidence type="ECO:0000256" key="1">
    <source>
        <dbReference type="SAM" id="Phobius"/>
    </source>
</evidence>
<keyword evidence="2" id="KW-1185">Reference proteome</keyword>
<name>A0A0N5BVW3_STREA</name>
<dbReference type="Pfam" id="PF10318">
    <property type="entry name" value="7TM_GPCR_Srh"/>
    <property type="match status" value="1"/>
</dbReference>
<evidence type="ECO:0000313" key="2">
    <source>
        <dbReference type="Proteomes" id="UP000046392"/>
    </source>
</evidence>
<sequence length="265" mass="30951">MEPGQNYVFAWPSGAINYLPKQIAIYLLMFHINTFFFIISNNIIIFLYRYLRIVRGYSMNSFQYGTSTIIIIIWNIIGFKFWVNAFTDVPVVEYHVAKRELPKEFFYDSEGNEMRVFIGKPFQFSGLLCLLHVLITLVVVFITIFFSYIGVLKTLKVKRSSMSKKSKLLHQQLNISMLLHSGISFIAVFVPIILLLGCIVFQKKLYGIGHIFFYIFEYIPTFNALISIYYVTYCKKEFLKLIGRHKSKCQFKDIESSENNVSKGF</sequence>
<organism evidence="2 3">
    <name type="scientific">Strongyloides papillosus</name>
    <name type="common">Intestinal threadworm</name>
    <dbReference type="NCBI Taxonomy" id="174720"/>
    <lineage>
        <taxon>Eukaryota</taxon>
        <taxon>Metazoa</taxon>
        <taxon>Ecdysozoa</taxon>
        <taxon>Nematoda</taxon>
        <taxon>Chromadorea</taxon>
        <taxon>Rhabditida</taxon>
        <taxon>Tylenchina</taxon>
        <taxon>Panagrolaimomorpha</taxon>
        <taxon>Strongyloidoidea</taxon>
        <taxon>Strongyloididae</taxon>
        <taxon>Strongyloides</taxon>
    </lineage>
</organism>
<feature type="transmembrane region" description="Helical" evidence="1">
    <location>
        <begin position="208"/>
        <end position="231"/>
    </location>
</feature>
<dbReference type="STRING" id="174720.A0A0N5BVW3"/>
<keyword evidence="1" id="KW-1133">Transmembrane helix</keyword>
<feature type="transmembrane region" description="Helical" evidence="1">
    <location>
        <begin position="124"/>
        <end position="152"/>
    </location>
</feature>
<proteinExistence type="predicted"/>
<keyword evidence="1" id="KW-0812">Transmembrane</keyword>
<dbReference type="Gene3D" id="1.20.1070.10">
    <property type="entry name" value="Rhodopsin 7-helix transmembrane proteins"/>
    <property type="match status" value="1"/>
</dbReference>
<dbReference type="Proteomes" id="UP000046392">
    <property type="component" value="Unplaced"/>
</dbReference>
<feature type="transmembrane region" description="Helical" evidence="1">
    <location>
        <begin position="173"/>
        <end position="202"/>
    </location>
</feature>
<feature type="transmembrane region" description="Helical" evidence="1">
    <location>
        <begin position="23"/>
        <end position="50"/>
    </location>
</feature>
<dbReference type="SUPFAM" id="SSF81321">
    <property type="entry name" value="Family A G protein-coupled receptor-like"/>
    <property type="match status" value="1"/>
</dbReference>